<comment type="similarity">
    <text evidence="2 10">Belongs to the SEC61-beta family.</text>
</comment>
<comment type="function">
    <text evidence="10">Necessary for protein translocation in the endoplasmic reticulum.</text>
</comment>
<evidence type="ECO:0000256" key="7">
    <source>
        <dbReference type="ARBA" id="ARBA00022989"/>
    </source>
</evidence>
<evidence type="ECO:0000256" key="1">
    <source>
        <dbReference type="ARBA" id="ARBA00004389"/>
    </source>
</evidence>
<dbReference type="InterPro" id="IPR030671">
    <property type="entry name" value="Sec61-beta/Sbh"/>
</dbReference>
<protein>
    <recommendedName>
        <fullName evidence="10">Protein transport protein Sec61 subunit beta</fullName>
    </recommendedName>
</protein>
<keyword evidence="4 12" id="KW-0812">Transmembrane</keyword>
<dbReference type="GO" id="GO:0005784">
    <property type="term" value="C:Sec61 translocon complex"/>
    <property type="evidence" value="ECO:0007669"/>
    <property type="project" value="UniProtKB-UniRule"/>
</dbReference>
<keyword evidence="8 10" id="KW-0811">Translocation</keyword>
<evidence type="ECO:0000256" key="10">
    <source>
        <dbReference type="PIRNR" id="PIRNR006398"/>
    </source>
</evidence>
<keyword evidence="6 10" id="KW-0653">Protein transport</keyword>
<organism evidence="13 14">
    <name type="scientific">Pseudomicrostroma glucosiphilum</name>
    <dbReference type="NCBI Taxonomy" id="1684307"/>
    <lineage>
        <taxon>Eukaryota</taxon>
        <taxon>Fungi</taxon>
        <taxon>Dikarya</taxon>
        <taxon>Basidiomycota</taxon>
        <taxon>Ustilaginomycotina</taxon>
        <taxon>Exobasidiomycetes</taxon>
        <taxon>Microstromatales</taxon>
        <taxon>Microstromatales incertae sedis</taxon>
        <taxon>Pseudomicrostroma</taxon>
    </lineage>
</organism>
<feature type="transmembrane region" description="Helical" evidence="12">
    <location>
        <begin position="67"/>
        <end position="86"/>
    </location>
</feature>
<dbReference type="STRING" id="1684307.A0A316UBX9"/>
<keyword evidence="9 10" id="KW-0472">Membrane</keyword>
<sequence length="95" mass="10089">MSEAASPPSSSALANRNVGGVRRRAQAPKDVSANRPNSTRAAGAGGSSNTMLRIYTDDNKGLSVDPVVVLVLAISFVFSVVMLHIIGKLARWFYK</sequence>
<dbReference type="InterPro" id="IPR016482">
    <property type="entry name" value="SecG/Sec61-beta/Sbh"/>
</dbReference>
<evidence type="ECO:0000256" key="3">
    <source>
        <dbReference type="ARBA" id="ARBA00022448"/>
    </source>
</evidence>
<evidence type="ECO:0000256" key="6">
    <source>
        <dbReference type="ARBA" id="ARBA00022927"/>
    </source>
</evidence>
<evidence type="ECO:0000256" key="8">
    <source>
        <dbReference type="ARBA" id="ARBA00023010"/>
    </source>
</evidence>
<keyword evidence="5 10" id="KW-0256">Endoplasmic reticulum</keyword>
<keyword evidence="7 12" id="KW-1133">Transmembrane helix</keyword>
<accession>A0A316UBX9</accession>
<evidence type="ECO:0000256" key="5">
    <source>
        <dbReference type="ARBA" id="ARBA00022824"/>
    </source>
</evidence>
<dbReference type="GeneID" id="37013281"/>
<reference evidence="13 14" key="1">
    <citation type="journal article" date="2018" name="Mol. Biol. Evol.">
        <title>Broad Genomic Sampling Reveals a Smut Pathogenic Ancestry of the Fungal Clade Ustilaginomycotina.</title>
        <authorList>
            <person name="Kijpornyongpan T."/>
            <person name="Mondo S.J."/>
            <person name="Barry K."/>
            <person name="Sandor L."/>
            <person name="Lee J."/>
            <person name="Lipzen A."/>
            <person name="Pangilinan J."/>
            <person name="LaButti K."/>
            <person name="Hainaut M."/>
            <person name="Henrissat B."/>
            <person name="Grigoriev I.V."/>
            <person name="Spatafora J.W."/>
            <person name="Aime M.C."/>
        </authorList>
    </citation>
    <scope>NUCLEOTIDE SEQUENCE [LARGE SCALE GENOMIC DNA]</scope>
    <source>
        <strain evidence="13 14">MCA 4718</strain>
    </source>
</reference>
<evidence type="ECO:0000256" key="9">
    <source>
        <dbReference type="ARBA" id="ARBA00023136"/>
    </source>
</evidence>
<dbReference type="PANTHER" id="PTHR13509">
    <property type="entry name" value="SEC61 SUBUNIT BETA"/>
    <property type="match status" value="1"/>
</dbReference>
<comment type="subcellular location">
    <subcellularLocation>
        <location evidence="1">Endoplasmic reticulum membrane</location>
        <topology evidence="1">Single-pass membrane protein</topology>
    </subcellularLocation>
</comment>
<feature type="compositionally biased region" description="Low complexity" evidence="11">
    <location>
        <begin position="1"/>
        <end position="14"/>
    </location>
</feature>
<gene>
    <name evidence="13" type="ORF">BCV69DRAFT_280248</name>
</gene>
<proteinExistence type="inferred from homology"/>
<evidence type="ECO:0000256" key="12">
    <source>
        <dbReference type="SAM" id="Phobius"/>
    </source>
</evidence>
<keyword evidence="3 10" id="KW-0813">Transport</keyword>
<keyword evidence="14" id="KW-1185">Reference proteome</keyword>
<dbReference type="PIRSF" id="PIRSF006398">
    <property type="entry name" value="Sec61_beta_euk"/>
    <property type="match status" value="1"/>
</dbReference>
<dbReference type="EMBL" id="KZ819322">
    <property type="protein sequence ID" value="PWN22652.1"/>
    <property type="molecule type" value="Genomic_DNA"/>
</dbReference>
<dbReference type="Pfam" id="PF03911">
    <property type="entry name" value="Sec61_beta"/>
    <property type="match status" value="1"/>
</dbReference>
<evidence type="ECO:0000256" key="4">
    <source>
        <dbReference type="ARBA" id="ARBA00022692"/>
    </source>
</evidence>
<dbReference type="GO" id="GO:0006886">
    <property type="term" value="P:intracellular protein transport"/>
    <property type="evidence" value="ECO:0007669"/>
    <property type="project" value="InterPro"/>
</dbReference>
<dbReference type="AlphaFoldDB" id="A0A316UBX9"/>
<name>A0A316UBX9_9BASI</name>
<dbReference type="OrthoDB" id="5401193at2759"/>
<dbReference type="Proteomes" id="UP000245942">
    <property type="component" value="Unassembled WGS sequence"/>
</dbReference>
<evidence type="ECO:0000256" key="11">
    <source>
        <dbReference type="SAM" id="MobiDB-lite"/>
    </source>
</evidence>
<evidence type="ECO:0000313" key="14">
    <source>
        <dbReference type="Proteomes" id="UP000245942"/>
    </source>
</evidence>
<evidence type="ECO:0000313" key="13">
    <source>
        <dbReference type="EMBL" id="PWN22652.1"/>
    </source>
</evidence>
<dbReference type="RefSeq" id="XP_025349812.1">
    <property type="nucleotide sequence ID" value="XM_025491547.1"/>
</dbReference>
<feature type="region of interest" description="Disordered" evidence="11">
    <location>
        <begin position="1"/>
        <end position="49"/>
    </location>
</feature>
<evidence type="ECO:0000256" key="2">
    <source>
        <dbReference type="ARBA" id="ARBA00006103"/>
    </source>
</evidence>